<gene>
    <name evidence="3" type="ORF">Air01nite_01820</name>
</gene>
<evidence type="ECO:0000313" key="4">
    <source>
        <dbReference type="Proteomes" id="UP000624325"/>
    </source>
</evidence>
<dbReference type="InterPro" id="IPR025139">
    <property type="entry name" value="DUF4062"/>
</dbReference>
<feature type="domain" description="DUF4062" evidence="2">
    <location>
        <begin position="19"/>
        <end position="100"/>
    </location>
</feature>
<proteinExistence type="predicted"/>
<protein>
    <recommendedName>
        <fullName evidence="2">DUF4062 domain-containing protein</fullName>
    </recommendedName>
</protein>
<evidence type="ECO:0000313" key="3">
    <source>
        <dbReference type="EMBL" id="GIF54087.1"/>
    </source>
</evidence>
<accession>A0ABQ4BU80</accession>
<dbReference type="Pfam" id="PF13271">
    <property type="entry name" value="DUF4062"/>
    <property type="match status" value="1"/>
</dbReference>
<feature type="compositionally biased region" description="Low complexity" evidence="1">
    <location>
        <begin position="164"/>
        <end position="177"/>
    </location>
</feature>
<organism evidence="3 4">
    <name type="scientific">Asanoa iriomotensis</name>
    <dbReference type="NCBI Taxonomy" id="234613"/>
    <lineage>
        <taxon>Bacteria</taxon>
        <taxon>Bacillati</taxon>
        <taxon>Actinomycetota</taxon>
        <taxon>Actinomycetes</taxon>
        <taxon>Micromonosporales</taxon>
        <taxon>Micromonosporaceae</taxon>
        <taxon>Asanoa</taxon>
    </lineage>
</organism>
<evidence type="ECO:0000256" key="1">
    <source>
        <dbReference type="SAM" id="MobiDB-lite"/>
    </source>
</evidence>
<dbReference type="Proteomes" id="UP000624325">
    <property type="component" value="Unassembled WGS sequence"/>
</dbReference>
<feature type="region of interest" description="Disordered" evidence="1">
    <location>
        <begin position="164"/>
        <end position="197"/>
    </location>
</feature>
<keyword evidence="4" id="KW-1185">Reference proteome</keyword>
<name>A0ABQ4BU80_9ACTN</name>
<evidence type="ECO:0000259" key="2">
    <source>
        <dbReference type="Pfam" id="PF13271"/>
    </source>
</evidence>
<dbReference type="EMBL" id="BONC01000001">
    <property type="protein sequence ID" value="GIF54087.1"/>
    <property type="molecule type" value="Genomic_DNA"/>
</dbReference>
<reference evidence="3 4" key="1">
    <citation type="submission" date="2021-01" db="EMBL/GenBank/DDBJ databases">
        <title>Whole genome shotgun sequence of Asanoa iriomotensis NBRC 100142.</title>
        <authorList>
            <person name="Komaki H."/>
            <person name="Tamura T."/>
        </authorList>
    </citation>
    <scope>NUCLEOTIDE SEQUENCE [LARGE SCALE GENOMIC DNA]</scope>
    <source>
        <strain evidence="3 4">NBRC 100142</strain>
    </source>
</reference>
<comment type="caution">
    <text evidence="3">The sequence shown here is derived from an EMBL/GenBank/DDBJ whole genome shotgun (WGS) entry which is preliminary data.</text>
</comment>
<sequence>MVGLRPGMTEIRTPDQRLRVFVSSTMNELSDARVAARRAIEQLHLTPVMFELGARPYPPRDLYLAYLAQSDVFVAIYGESYGTVEPGRSVSGLEDEFLAAAGKPQLVYVQLPAPHREPRLAEMLERVARSGVSYRTFAQPGELVALIGQDLALLLSERFGAGTPPAPVATGPTAPSPRNALTRCGCSPTGPRRRAHT</sequence>